<dbReference type="Proteomes" id="UP000006591">
    <property type="component" value="Chromosome 4"/>
</dbReference>
<dbReference type="HOGENOM" id="CLU_1963047_0_0_1"/>
<reference evidence="1" key="1">
    <citation type="submission" date="2015-04" db="UniProtKB">
        <authorList>
            <consortium name="EnsemblPlants"/>
        </authorList>
    </citation>
    <scope>IDENTIFICATION</scope>
    <source>
        <strain evidence="1">SL10</strain>
    </source>
</reference>
<evidence type="ECO:0000313" key="2">
    <source>
        <dbReference type="Proteomes" id="UP000006591"/>
    </source>
</evidence>
<dbReference type="Gramene" id="ONIVA04G09680.1">
    <property type="protein sequence ID" value="ONIVA04G09680.1"/>
    <property type="gene ID" value="ONIVA04G09680"/>
</dbReference>
<proteinExistence type="predicted"/>
<reference evidence="1" key="2">
    <citation type="submission" date="2018-04" db="EMBL/GenBank/DDBJ databases">
        <title>OnivRS2 (Oryza nivara Reference Sequence Version 2).</title>
        <authorList>
            <person name="Zhang J."/>
            <person name="Kudrna D."/>
            <person name="Lee S."/>
            <person name="Talag J."/>
            <person name="Rajasekar S."/>
            <person name="Welchert J."/>
            <person name="Hsing Y.-I."/>
            <person name="Wing R.A."/>
        </authorList>
    </citation>
    <scope>NUCLEOTIDE SEQUENCE [LARGE SCALE GENOMIC DNA]</scope>
    <source>
        <strain evidence="1">SL10</strain>
    </source>
</reference>
<accession>A0A0E0H0E5</accession>
<organism evidence="1">
    <name type="scientific">Oryza nivara</name>
    <name type="common">Indian wild rice</name>
    <name type="synonym">Oryza sativa f. spontanea</name>
    <dbReference type="NCBI Taxonomy" id="4536"/>
    <lineage>
        <taxon>Eukaryota</taxon>
        <taxon>Viridiplantae</taxon>
        <taxon>Streptophyta</taxon>
        <taxon>Embryophyta</taxon>
        <taxon>Tracheophyta</taxon>
        <taxon>Spermatophyta</taxon>
        <taxon>Magnoliopsida</taxon>
        <taxon>Liliopsida</taxon>
        <taxon>Poales</taxon>
        <taxon>Poaceae</taxon>
        <taxon>BOP clade</taxon>
        <taxon>Oryzoideae</taxon>
        <taxon>Oryzeae</taxon>
        <taxon>Oryzinae</taxon>
        <taxon>Oryza</taxon>
    </lineage>
</organism>
<dbReference type="AlphaFoldDB" id="A0A0E0H0E5"/>
<keyword evidence="2" id="KW-1185">Reference proteome</keyword>
<protein>
    <submittedName>
        <fullName evidence="1">Uncharacterized protein</fullName>
    </submittedName>
</protein>
<evidence type="ECO:0000313" key="1">
    <source>
        <dbReference type="EnsemblPlants" id="ONIVA04G09680.1"/>
    </source>
</evidence>
<dbReference type="EnsemblPlants" id="ONIVA04G09680.1">
    <property type="protein sequence ID" value="ONIVA04G09680.1"/>
    <property type="gene ID" value="ONIVA04G09680"/>
</dbReference>
<name>A0A0E0H0E5_ORYNI</name>
<sequence>MLPRQDNAPLTLRATRALRLGRNRNRNRNRNRSTGNREFFDALSVRCPQAEHSQTQQPLPLYSYYLLENPTFLPFSLSSSASLSYSSAALQLNPSPVAAATAVLLPGPVMPLLDPGKLPLWSPNCRQPLVLT</sequence>
<dbReference type="OMA" id="RCPQAEH"/>